<dbReference type="KEGG" id="ddf:DEFDS_1184"/>
<feature type="signal peptide" evidence="1">
    <location>
        <begin position="1"/>
        <end position="20"/>
    </location>
</feature>
<feature type="chain" id="PRO_5003049171" description="Thioredoxin-like fold domain-containing protein" evidence="1">
    <location>
        <begin position="21"/>
        <end position="275"/>
    </location>
</feature>
<protein>
    <recommendedName>
        <fullName evidence="2">Thioredoxin-like fold domain-containing protein</fullName>
    </recommendedName>
</protein>
<dbReference type="InterPro" id="IPR036249">
    <property type="entry name" value="Thioredoxin-like_sf"/>
</dbReference>
<dbReference type="eggNOG" id="COG1651">
    <property type="taxonomic scope" value="Bacteria"/>
</dbReference>
<dbReference type="Proteomes" id="UP000001520">
    <property type="component" value="Chromosome"/>
</dbReference>
<dbReference type="AlphaFoldDB" id="D3PDI0"/>
<dbReference type="STRING" id="639282.DEFDS_1184"/>
<dbReference type="EMBL" id="AP011529">
    <property type="protein sequence ID" value="BAI80653.1"/>
    <property type="molecule type" value="Genomic_DNA"/>
</dbReference>
<evidence type="ECO:0000313" key="4">
    <source>
        <dbReference type="Proteomes" id="UP000001520"/>
    </source>
</evidence>
<keyword evidence="1" id="KW-0732">Signal</keyword>
<dbReference type="RefSeq" id="WP_013007900.1">
    <property type="nucleotide sequence ID" value="NC_013939.1"/>
</dbReference>
<sequence>MKRFLFVTLLIISLSFTAFADVKTDLLKNIKLNFQKRGLKGVEVNAKVLKKLDSPKGFYFVKINIKDKKRNKQATQYLITDGKLVIPDIIELQNGKSFVKDLTFEYDKVDIPTKDLTLMQGNKNAKHKIIKISDFQCPFCRRAYKYIEPKIKDNKNIALYMLNYPLPIHKKAMIFAQVFEAGMKMGYNFADDLYSGKYDNKQDSEIIDEFAKKTNDPARFKELIKSQEIKDRIERQKKIAEKYGFRATPVLVFDGKKVEGFDPNLIEKGLNSFKK</sequence>
<dbReference type="InterPro" id="IPR012336">
    <property type="entry name" value="Thioredoxin-like_fold"/>
</dbReference>
<name>D3PDI0_DEFDS</name>
<dbReference type="Gene3D" id="3.40.30.10">
    <property type="entry name" value="Glutaredoxin"/>
    <property type="match status" value="1"/>
</dbReference>
<feature type="domain" description="Thioredoxin-like fold" evidence="2">
    <location>
        <begin position="117"/>
        <end position="259"/>
    </location>
</feature>
<evidence type="ECO:0000256" key="1">
    <source>
        <dbReference type="SAM" id="SignalP"/>
    </source>
</evidence>
<dbReference type="SUPFAM" id="SSF52833">
    <property type="entry name" value="Thioredoxin-like"/>
    <property type="match status" value="1"/>
</dbReference>
<accession>D3PDI0</accession>
<proteinExistence type="predicted"/>
<gene>
    <name evidence="3" type="ordered locus">DEFDS_1184</name>
</gene>
<dbReference type="OrthoDB" id="9784686at2"/>
<evidence type="ECO:0000259" key="2">
    <source>
        <dbReference type="Pfam" id="PF13462"/>
    </source>
</evidence>
<keyword evidence="4" id="KW-1185">Reference proteome</keyword>
<dbReference type="HOGENOM" id="CLU_1010773_0_0_0"/>
<dbReference type="PANTHER" id="PTHR35272">
    <property type="entry name" value="THIOL:DISULFIDE INTERCHANGE PROTEIN DSBC-RELATED"/>
    <property type="match status" value="1"/>
</dbReference>
<dbReference type="PANTHER" id="PTHR35272:SF3">
    <property type="entry name" value="THIOL:DISULFIDE INTERCHANGE PROTEIN DSBC"/>
    <property type="match status" value="1"/>
</dbReference>
<dbReference type="InterPro" id="IPR051470">
    <property type="entry name" value="Thiol:disulfide_interchange"/>
</dbReference>
<evidence type="ECO:0000313" key="3">
    <source>
        <dbReference type="EMBL" id="BAI80653.1"/>
    </source>
</evidence>
<organism evidence="3 4">
    <name type="scientific">Deferribacter desulfuricans (strain DSM 14783 / JCM 11476 / NBRC 101012 / SSM1)</name>
    <dbReference type="NCBI Taxonomy" id="639282"/>
    <lineage>
        <taxon>Bacteria</taxon>
        <taxon>Pseudomonadati</taxon>
        <taxon>Deferribacterota</taxon>
        <taxon>Deferribacteres</taxon>
        <taxon>Deferribacterales</taxon>
        <taxon>Deferribacteraceae</taxon>
        <taxon>Deferribacter</taxon>
    </lineage>
</organism>
<dbReference type="Pfam" id="PF13462">
    <property type="entry name" value="Thioredoxin_4"/>
    <property type="match status" value="1"/>
</dbReference>
<reference evidence="3 4" key="1">
    <citation type="journal article" date="2010" name="DNA Res.">
        <title>Bacterial lifestyle in a deep-sea hydrothermal vent chimney revealed by the genome sequence of the thermophilic bacterium Deferribacter desulfuricans SSM1.</title>
        <authorList>
            <person name="Takaki Y."/>
            <person name="Shimamura S."/>
            <person name="Nakagawa S."/>
            <person name="Fukuhara Y."/>
            <person name="Horikawa H."/>
            <person name="Ankai A."/>
            <person name="Harada T."/>
            <person name="Hosoyama A."/>
            <person name="Oguchi A."/>
            <person name="Fukui S."/>
            <person name="Fujita N."/>
            <person name="Takami H."/>
            <person name="Takai K."/>
        </authorList>
    </citation>
    <scope>NUCLEOTIDE SEQUENCE [LARGE SCALE GENOMIC DNA]</scope>
    <source>
        <strain evidence="4">DSM 14783 / JCM 11476 / NBRC 101012 / SSM1</strain>
    </source>
</reference>